<organism evidence="2 3">
    <name type="scientific">Pseudonocardia adelaidensis</name>
    <dbReference type="NCBI Taxonomy" id="648754"/>
    <lineage>
        <taxon>Bacteria</taxon>
        <taxon>Bacillati</taxon>
        <taxon>Actinomycetota</taxon>
        <taxon>Actinomycetes</taxon>
        <taxon>Pseudonocardiales</taxon>
        <taxon>Pseudonocardiaceae</taxon>
        <taxon>Pseudonocardia</taxon>
    </lineage>
</organism>
<evidence type="ECO:0000256" key="1">
    <source>
        <dbReference type="SAM" id="MobiDB-lite"/>
    </source>
</evidence>
<reference evidence="3" key="1">
    <citation type="journal article" date="2019" name="Int. J. Syst. Evol. Microbiol.">
        <title>The Global Catalogue of Microorganisms (GCM) 10K type strain sequencing project: providing services to taxonomists for standard genome sequencing and annotation.</title>
        <authorList>
            <consortium name="The Broad Institute Genomics Platform"/>
            <consortium name="The Broad Institute Genome Sequencing Center for Infectious Disease"/>
            <person name="Wu L."/>
            <person name="Ma J."/>
        </authorList>
    </citation>
    <scope>NUCLEOTIDE SEQUENCE [LARGE SCALE GENOMIC DNA]</scope>
    <source>
        <strain evidence="3">JCM 18302</strain>
    </source>
</reference>
<keyword evidence="3" id="KW-1185">Reference proteome</keyword>
<dbReference type="EMBL" id="BAABJO010000025">
    <property type="protein sequence ID" value="GAA5132557.1"/>
    <property type="molecule type" value="Genomic_DNA"/>
</dbReference>
<feature type="region of interest" description="Disordered" evidence="1">
    <location>
        <begin position="45"/>
        <end position="66"/>
    </location>
</feature>
<proteinExistence type="predicted"/>
<evidence type="ECO:0000313" key="2">
    <source>
        <dbReference type="EMBL" id="GAA5132557.1"/>
    </source>
</evidence>
<protein>
    <submittedName>
        <fullName evidence="2">Uncharacterized protein</fullName>
    </submittedName>
</protein>
<dbReference type="Proteomes" id="UP001500804">
    <property type="component" value="Unassembled WGS sequence"/>
</dbReference>
<gene>
    <name evidence="2" type="ORF">GCM10023320_57410</name>
</gene>
<sequence length="66" mass="6332">MKITIAAANDPISGRVSRVDNNGFLGRSISVGGVGGGWVATGELMARSRGGDGAGGAGPPAPPGRG</sequence>
<name>A0ABP9NSD3_9PSEU</name>
<evidence type="ECO:0000313" key="3">
    <source>
        <dbReference type="Proteomes" id="UP001500804"/>
    </source>
</evidence>
<comment type="caution">
    <text evidence="2">The sequence shown here is derived from an EMBL/GenBank/DDBJ whole genome shotgun (WGS) entry which is preliminary data.</text>
</comment>
<accession>A0ABP9NSD3</accession>